<evidence type="ECO:0000313" key="12">
    <source>
        <dbReference type="Proteomes" id="UP000198356"/>
    </source>
</evidence>
<evidence type="ECO:0000259" key="9">
    <source>
        <dbReference type="Pfam" id="PF06429"/>
    </source>
</evidence>
<dbReference type="PRINTS" id="PR01005">
    <property type="entry name" value="FLGHOOKAP1"/>
</dbReference>
<feature type="domain" description="Flagellar basal body rod protein N-terminal" evidence="8">
    <location>
        <begin position="8"/>
        <end position="38"/>
    </location>
</feature>
<comment type="similarity">
    <text evidence="3 7">Belongs to the flagella basal body rod proteins family.</text>
</comment>
<dbReference type="GO" id="GO:0005576">
    <property type="term" value="C:extracellular region"/>
    <property type="evidence" value="ECO:0007669"/>
    <property type="project" value="UniProtKB-SubCell"/>
</dbReference>
<evidence type="ECO:0000256" key="6">
    <source>
        <dbReference type="ARBA" id="ARBA00023143"/>
    </source>
</evidence>
<dbReference type="Pfam" id="PF06429">
    <property type="entry name" value="Flg_bbr_C"/>
    <property type="match status" value="1"/>
</dbReference>
<dbReference type="InterPro" id="IPR019776">
    <property type="entry name" value="Flagellar_basal_body_rod_CS"/>
</dbReference>
<comment type="subcellular location">
    <subcellularLocation>
        <location evidence="1 7">Bacterial flagellum</location>
    </subcellularLocation>
    <subcellularLocation>
        <location evidence="2 7">Secreted</location>
    </subcellularLocation>
</comment>
<dbReference type="AlphaFoldDB" id="A0A239H2C6"/>
<protein>
    <recommendedName>
        <fullName evidence="4 7">Flagellar hook-associated protein 1</fullName>
        <shortName evidence="7">HAP1</shortName>
    </recommendedName>
</protein>
<dbReference type="PROSITE" id="PS00588">
    <property type="entry name" value="FLAGELLA_BB_ROD"/>
    <property type="match status" value="1"/>
</dbReference>
<keyword evidence="11" id="KW-0966">Cell projection</keyword>
<organism evidence="11 12">
    <name type="scientific">Granulicella rosea</name>
    <dbReference type="NCBI Taxonomy" id="474952"/>
    <lineage>
        <taxon>Bacteria</taxon>
        <taxon>Pseudomonadati</taxon>
        <taxon>Acidobacteriota</taxon>
        <taxon>Terriglobia</taxon>
        <taxon>Terriglobales</taxon>
        <taxon>Acidobacteriaceae</taxon>
        <taxon>Granulicella</taxon>
    </lineage>
</organism>
<dbReference type="PANTHER" id="PTHR30033">
    <property type="entry name" value="FLAGELLAR HOOK-ASSOCIATED PROTEIN 1"/>
    <property type="match status" value="1"/>
</dbReference>
<dbReference type="GO" id="GO:0005198">
    <property type="term" value="F:structural molecule activity"/>
    <property type="evidence" value="ECO:0007669"/>
    <property type="project" value="UniProtKB-UniRule"/>
</dbReference>
<dbReference type="GO" id="GO:0009424">
    <property type="term" value="C:bacterial-type flagellum hook"/>
    <property type="evidence" value="ECO:0007669"/>
    <property type="project" value="UniProtKB-UniRule"/>
</dbReference>
<evidence type="ECO:0000256" key="1">
    <source>
        <dbReference type="ARBA" id="ARBA00004365"/>
    </source>
</evidence>
<evidence type="ECO:0000256" key="3">
    <source>
        <dbReference type="ARBA" id="ARBA00009677"/>
    </source>
</evidence>
<dbReference type="InterPro" id="IPR053927">
    <property type="entry name" value="FlgK_helical"/>
</dbReference>
<evidence type="ECO:0000256" key="4">
    <source>
        <dbReference type="ARBA" id="ARBA00016244"/>
    </source>
</evidence>
<evidence type="ECO:0000256" key="2">
    <source>
        <dbReference type="ARBA" id="ARBA00004613"/>
    </source>
</evidence>
<reference evidence="11 12" key="1">
    <citation type="submission" date="2017-06" db="EMBL/GenBank/DDBJ databases">
        <authorList>
            <person name="Kim H.J."/>
            <person name="Triplett B.A."/>
        </authorList>
    </citation>
    <scope>NUCLEOTIDE SEQUENCE [LARGE SCALE GENOMIC DNA]</scope>
    <source>
        <strain evidence="11 12">DSM 18704</strain>
    </source>
</reference>
<feature type="domain" description="Flagellar basal-body/hook protein C-terminal" evidence="9">
    <location>
        <begin position="428"/>
        <end position="467"/>
    </location>
</feature>
<dbReference type="Proteomes" id="UP000198356">
    <property type="component" value="Unassembled WGS sequence"/>
</dbReference>
<evidence type="ECO:0000256" key="5">
    <source>
        <dbReference type="ARBA" id="ARBA00022525"/>
    </source>
</evidence>
<name>A0A239H2C6_9BACT</name>
<dbReference type="Pfam" id="PF22638">
    <property type="entry name" value="FlgK_D1"/>
    <property type="match status" value="1"/>
</dbReference>
<dbReference type="OrthoDB" id="9802553at2"/>
<keyword evidence="11" id="KW-0969">Cilium</keyword>
<accession>A0A239H2C6</accession>
<dbReference type="InterPro" id="IPR002371">
    <property type="entry name" value="FlgK"/>
</dbReference>
<evidence type="ECO:0000259" key="10">
    <source>
        <dbReference type="Pfam" id="PF22638"/>
    </source>
</evidence>
<evidence type="ECO:0000256" key="7">
    <source>
        <dbReference type="RuleBase" id="RU362065"/>
    </source>
</evidence>
<dbReference type="InterPro" id="IPR001444">
    <property type="entry name" value="Flag_bb_rod_N"/>
</dbReference>
<dbReference type="Pfam" id="PF00460">
    <property type="entry name" value="Flg_bb_rod"/>
    <property type="match status" value="1"/>
</dbReference>
<gene>
    <name evidence="7" type="primary">flgK</name>
    <name evidence="11" type="ORF">SAMN05421770_102196</name>
</gene>
<dbReference type="InterPro" id="IPR010930">
    <property type="entry name" value="Flg_bb/hook_C_dom"/>
</dbReference>
<keyword evidence="5 7" id="KW-0964">Secreted</keyword>
<keyword evidence="12" id="KW-1185">Reference proteome</keyword>
<dbReference type="RefSeq" id="WP_089407705.1">
    <property type="nucleotide sequence ID" value="NZ_FZOU01000002.1"/>
</dbReference>
<dbReference type="GO" id="GO:0044780">
    <property type="term" value="P:bacterial-type flagellum assembly"/>
    <property type="evidence" value="ECO:0007669"/>
    <property type="project" value="InterPro"/>
</dbReference>
<sequence>MGSLTALINVARSALIADQAALNVTSNNVANQNTTGYTREVATFTSGDYVTLNGTQEASSGPTVAVSSERNLALERQIQTLQQSVSSSTAEGGVLTQIEDIFGVASSGSSAGSTQIGVALDALFSSFTALAANPSDSATRQGVIGAAQTLATSLNSAANQFSELTTSLNQQAQSTVEQVNALTQTVATLNSQIAKLSPNSDAGTLEDQRQTAIEQLSQYIGLTQTTNVNDNTITLTTRGGTALVVGQQSYNLQESNTGTGTAQILDNTGKNITAGVTGGSLGGLLAGVNTDVPSAVSQLNSIATAIVNQVNTINEGGSTLTGAAGGALFTITGSVADSASGITAASDPAIIAAAASGAGTSDNTNANALAALATTTNASQTGPIQGQTFDGFYASLLSQVGNSAASLNSETTANQTALTQLTTQRDSYSSVNLDEEAANLTQYQRSYEAASKVFTIADSIYASALNLGVESSVS</sequence>
<evidence type="ECO:0000313" key="11">
    <source>
        <dbReference type="EMBL" id="SNS75569.1"/>
    </source>
</evidence>
<evidence type="ECO:0000259" key="8">
    <source>
        <dbReference type="Pfam" id="PF00460"/>
    </source>
</evidence>
<dbReference type="PANTHER" id="PTHR30033:SF1">
    <property type="entry name" value="FLAGELLAR HOOK-ASSOCIATED PROTEIN 1"/>
    <property type="match status" value="1"/>
</dbReference>
<dbReference type="NCBIfam" id="TIGR02492">
    <property type="entry name" value="flgK_ends"/>
    <property type="match status" value="1"/>
</dbReference>
<proteinExistence type="inferred from homology"/>
<keyword evidence="6 7" id="KW-0975">Bacterial flagellum</keyword>
<keyword evidence="11" id="KW-0282">Flagellum</keyword>
<dbReference type="EMBL" id="FZOU01000002">
    <property type="protein sequence ID" value="SNS75569.1"/>
    <property type="molecule type" value="Genomic_DNA"/>
</dbReference>
<feature type="domain" description="Flagellar hook-associated protein FlgK helical" evidence="10">
    <location>
        <begin position="111"/>
        <end position="329"/>
    </location>
</feature>
<dbReference type="SUPFAM" id="SSF64518">
    <property type="entry name" value="Phase 1 flagellin"/>
    <property type="match status" value="1"/>
</dbReference>